<evidence type="ECO:0000313" key="6">
    <source>
        <dbReference type="EMBL" id="KAK6353306.1"/>
    </source>
</evidence>
<gene>
    <name evidence="4" type="primary">AIM11</name>
    <name evidence="6" type="ORF">TWF696_005278</name>
</gene>
<feature type="compositionally biased region" description="Low complexity" evidence="5">
    <location>
        <begin position="1"/>
        <end position="15"/>
    </location>
</feature>
<dbReference type="Proteomes" id="UP001375240">
    <property type="component" value="Unassembled WGS sequence"/>
</dbReference>
<dbReference type="GO" id="GO:0016020">
    <property type="term" value="C:membrane"/>
    <property type="evidence" value="ECO:0007669"/>
    <property type="project" value="UniProtKB-SubCell"/>
</dbReference>
<evidence type="ECO:0000256" key="5">
    <source>
        <dbReference type="SAM" id="MobiDB-lite"/>
    </source>
</evidence>
<keyword evidence="1 4" id="KW-0812">Transmembrane</keyword>
<feature type="region of interest" description="Disordered" evidence="5">
    <location>
        <begin position="1"/>
        <end position="57"/>
    </location>
</feature>
<evidence type="ECO:0000256" key="2">
    <source>
        <dbReference type="ARBA" id="ARBA00022989"/>
    </source>
</evidence>
<evidence type="ECO:0000256" key="3">
    <source>
        <dbReference type="ARBA" id="ARBA00023136"/>
    </source>
</evidence>
<reference evidence="6 7" key="1">
    <citation type="submission" date="2019-10" db="EMBL/GenBank/DDBJ databases">
        <authorList>
            <person name="Palmer J.M."/>
        </authorList>
    </citation>
    <scope>NUCLEOTIDE SEQUENCE [LARGE SCALE GENOMIC DNA]</scope>
    <source>
        <strain evidence="6 7">TWF696</strain>
    </source>
</reference>
<protein>
    <recommendedName>
        <fullName evidence="4">Altered inheritance of mitochondria protein 11</fullName>
    </recommendedName>
</protein>
<keyword evidence="3 4" id="KW-0472">Membrane</keyword>
<dbReference type="InterPro" id="IPR038814">
    <property type="entry name" value="AIM11"/>
</dbReference>
<dbReference type="GO" id="GO:0005739">
    <property type="term" value="C:mitochondrion"/>
    <property type="evidence" value="ECO:0007669"/>
    <property type="project" value="TreeGrafter"/>
</dbReference>
<feature type="compositionally biased region" description="Low complexity" evidence="5">
    <location>
        <begin position="25"/>
        <end position="34"/>
    </location>
</feature>
<dbReference type="PANTHER" id="PTHR39136">
    <property type="entry name" value="ALTERED INHERITANCE OF MITOCHONDRIA PROTEIN 11"/>
    <property type="match status" value="1"/>
</dbReference>
<feature type="transmembrane region" description="Helical" evidence="4">
    <location>
        <begin position="118"/>
        <end position="141"/>
    </location>
</feature>
<proteinExistence type="inferred from homology"/>
<evidence type="ECO:0000256" key="1">
    <source>
        <dbReference type="ARBA" id="ARBA00022692"/>
    </source>
</evidence>
<keyword evidence="2 4" id="KW-1133">Transmembrane helix</keyword>
<dbReference type="AlphaFoldDB" id="A0AAV9V0A6"/>
<dbReference type="EMBL" id="JAVHNQ010000003">
    <property type="protein sequence ID" value="KAK6353306.1"/>
    <property type="molecule type" value="Genomic_DNA"/>
</dbReference>
<comment type="similarity">
    <text evidence="4">Belongs to the AIM11 family.</text>
</comment>
<evidence type="ECO:0000256" key="4">
    <source>
        <dbReference type="RuleBase" id="RU367098"/>
    </source>
</evidence>
<accession>A0AAV9V0A6</accession>
<comment type="subcellular location">
    <subcellularLocation>
        <location evidence="4">Membrane</location>
        <topology evidence="4">Multi-pass membrane protein</topology>
    </subcellularLocation>
</comment>
<keyword evidence="7" id="KW-1185">Reference proteome</keyword>
<dbReference type="PANTHER" id="PTHR39136:SF1">
    <property type="entry name" value="ALTERED INHERITANCE OF MITOCHONDRIA PROTEIN 11"/>
    <property type="match status" value="1"/>
</dbReference>
<sequence length="192" mass="21476">MNLWPTSWSLWSSSPSSPPPPPPQAAVASPPTQSDAPPKPAPFSTVAQDHRDPSITPFDRRRKQLTLYFAGTTFLLLSIATARRSTRRRALATIPKYYTPNTRSSELTFNGGADAFEALNIASLGVMSVGMITVGAAMYMFDVVNVEETRRLVRSRYGWEGRKTESEVEEELEEWIATVLARKDRKEKERNS</sequence>
<feature type="transmembrane region" description="Helical" evidence="4">
    <location>
        <begin position="65"/>
        <end position="82"/>
    </location>
</feature>
<organism evidence="6 7">
    <name type="scientific">Orbilia brochopaga</name>
    <dbReference type="NCBI Taxonomy" id="3140254"/>
    <lineage>
        <taxon>Eukaryota</taxon>
        <taxon>Fungi</taxon>
        <taxon>Dikarya</taxon>
        <taxon>Ascomycota</taxon>
        <taxon>Pezizomycotina</taxon>
        <taxon>Orbiliomycetes</taxon>
        <taxon>Orbiliales</taxon>
        <taxon>Orbiliaceae</taxon>
        <taxon>Orbilia</taxon>
    </lineage>
</organism>
<evidence type="ECO:0000313" key="7">
    <source>
        <dbReference type="Proteomes" id="UP001375240"/>
    </source>
</evidence>
<comment type="caution">
    <text evidence="6">The sequence shown here is derived from an EMBL/GenBank/DDBJ whole genome shotgun (WGS) entry which is preliminary data.</text>
</comment>
<name>A0AAV9V0A6_9PEZI</name>